<accession>A0A814VWY2</accession>
<dbReference type="InterPro" id="IPR000182">
    <property type="entry name" value="GNAT_dom"/>
</dbReference>
<evidence type="ECO:0000313" key="2">
    <source>
        <dbReference type="EMBL" id="CAF1194391.1"/>
    </source>
</evidence>
<dbReference type="SUPFAM" id="SSF55729">
    <property type="entry name" value="Acyl-CoA N-acyltransferases (Nat)"/>
    <property type="match status" value="1"/>
</dbReference>
<proteinExistence type="predicted"/>
<dbReference type="PANTHER" id="PTHR43441">
    <property type="entry name" value="RIBOSOMAL-PROTEIN-SERINE ACETYLTRANSFERASE"/>
    <property type="match status" value="1"/>
</dbReference>
<dbReference type="GO" id="GO:1990189">
    <property type="term" value="F:protein N-terminal-serine acetyltransferase activity"/>
    <property type="evidence" value="ECO:0007669"/>
    <property type="project" value="TreeGrafter"/>
</dbReference>
<dbReference type="PROSITE" id="PS51186">
    <property type="entry name" value="GNAT"/>
    <property type="match status" value="1"/>
</dbReference>
<protein>
    <recommendedName>
        <fullName evidence="1">N-acetyltransferase domain-containing protein</fullName>
    </recommendedName>
</protein>
<dbReference type="Proteomes" id="UP000663870">
    <property type="component" value="Unassembled WGS sequence"/>
</dbReference>
<dbReference type="Pfam" id="PF13302">
    <property type="entry name" value="Acetyltransf_3"/>
    <property type="match status" value="1"/>
</dbReference>
<keyword evidence="5" id="KW-1185">Reference proteome</keyword>
<name>A0A814VWY2_9BILA</name>
<evidence type="ECO:0000313" key="3">
    <source>
        <dbReference type="EMBL" id="CAF1462637.1"/>
    </source>
</evidence>
<evidence type="ECO:0000313" key="4">
    <source>
        <dbReference type="Proteomes" id="UP000663854"/>
    </source>
</evidence>
<feature type="domain" description="N-acetyltransferase" evidence="1">
    <location>
        <begin position="57"/>
        <end position="204"/>
    </location>
</feature>
<dbReference type="Gene3D" id="3.40.630.30">
    <property type="match status" value="1"/>
</dbReference>
<dbReference type="EMBL" id="CAJNOH010001241">
    <property type="protein sequence ID" value="CAF1194391.1"/>
    <property type="molecule type" value="Genomic_DNA"/>
</dbReference>
<dbReference type="Proteomes" id="UP000663854">
    <property type="component" value="Unassembled WGS sequence"/>
</dbReference>
<sequence length="257" mass="30220">MTQPVTPVPIAIIQIDQPMGDTVENWTPRPHPLSNPQYHILQGQYCRLELLNSTNDIVIQQLYDVFKPTEDTHYKYLGYGPFKDVNEFKQFVYIKEQPSSNTVLYTIFVNDIPVGFITYLRINQEHGTIEIGHVNFSQQLVRTRQATEAIFLLLQFAFDTLGYRRVEWSCNSLNMKSRRAALRFGFQYEGTWLKAEVRKGRSRDNSWFSIVDDEWPQVKQEFERWLNPENFDINGQQLTKLNSAKVNPRRHKITDNN</sequence>
<dbReference type="FunFam" id="3.40.630.30:FF:000047">
    <property type="entry name" value="Acetyltransferase, GNAT family"/>
    <property type="match status" value="1"/>
</dbReference>
<dbReference type="AlphaFoldDB" id="A0A814VWY2"/>
<reference evidence="2" key="1">
    <citation type="submission" date="2021-02" db="EMBL/GenBank/DDBJ databases">
        <authorList>
            <person name="Nowell W R."/>
        </authorList>
    </citation>
    <scope>NUCLEOTIDE SEQUENCE</scope>
</reference>
<dbReference type="PANTHER" id="PTHR43441:SF2">
    <property type="entry name" value="FAMILY ACETYLTRANSFERASE, PUTATIVE (AFU_ORTHOLOGUE AFUA_7G00850)-RELATED"/>
    <property type="match status" value="1"/>
</dbReference>
<dbReference type="InterPro" id="IPR016181">
    <property type="entry name" value="Acyl_CoA_acyltransferase"/>
</dbReference>
<gene>
    <name evidence="3" type="ORF">JXQ802_LOCUS38260</name>
    <name evidence="2" type="ORF">PYM288_LOCUS24519</name>
</gene>
<comment type="caution">
    <text evidence="2">The sequence shown here is derived from an EMBL/GenBank/DDBJ whole genome shotgun (WGS) entry which is preliminary data.</text>
</comment>
<dbReference type="EMBL" id="CAJNOL010002107">
    <property type="protein sequence ID" value="CAF1462637.1"/>
    <property type="molecule type" value="Genomic_DNA"/>
</dbReference>
<evidence type="ECO:0000313" key="5">
    <source>
        <dbReference type="Proteomes" id="UP000663870"/>
    </source>
</evidence>
<dbReference type="GO" id="GO:0008999">
    <property type="term" value="F:protein-N-terminal-alanine acetyltransferase activity"/>
    <property type="evidence" value="ECO:0007669"/>
    <property type="project" value="TreeGrafter"/>
</dbReference>
<evidence type="ECO:0000259" key="1">
    <source>
        <dbReference type="PROSITE" id="PS51186"/>
    </source>
</evidence>
<organism evidence="2 4">
    <name type="scientific">Rotaria sordida</name>
    <dbReference type="NCBI Taxonomy" id="392033"/>
    <lineage>
        <taxon>Eukaryota</taxon>
        <taxon>Metazoa</taxon>
        <taxon>Spiralia</taxon>
        <taxon>Gnathifera</taxon>
        <taxon>Rotifera</taxon>
        <taxon>Eurotatoria</taxon>
        <taxon>Bdelloidea</taxon>
        <taxon>Philodinida</taxon>
        <taxon>Philodinidae</taxon>
        <taxon>Rotaria</taxon>
    </lineage>
</organism>
<dbReference type="InterPro" id="IPR051908">
    <property type="entry name" value="Ribosomal_N-acetyltransferase"/>
</dbReference>